<dbReference type="SUPFAM" id="SSF55874">
    <property type="entry name" value="ATPase domain of HSP90 chaperone/DNA topoisomerase II/histidine kinase"/>
    <property type="match status" value="1"/>
</dbReference>
<dbReference type="PANTHER" id="PTHR43065:SF47">
    <property type="match status" value="1"/>
</dbReference>
<feature type="coiled-coil region" evidence="7">
    <location>
        <begin position="391"/>
        <end position="422"/>
    </location>
</feature>
<reference evidence="12 13" key="1">
    <citation type="submission" date="2020-06" db="EMBL/GenBank/DDBJ databases">
        <title>Draft genome of Uliginosibacterium sp. IMCC34675.</title>
        <authorList>
            <person name="Song J."/>
        </authorList>
    </citation>
    <scope>NUCLEOTIDE SEQUENCE [LARGE SCALE GENOMIC DNA]</scope>
    <source>
        <strain evidence="12 13">IMCC34675</strain>
    </source>
</reference>
<feature type="domain" description="Histidine kinase" evidence="9">
    <location>
        <begin position="441"/>
        <end position="676"/>
    </location>
</feature>
<evidence type="ECO:0000256" key="3">
    <source>
        <dbReference type="ARBA" id="ARBA00012438"/>
    </source>
</evidence>
<dbReference type="InterPro" id="IPR003660">
    <property type="entry name" value="HAMP_dom"/>
</dbReference>
<evidence type="ECO:0000256" key="2">
    <source>
        <dbReference type="ARBA" id="ARBA00004370"/>
    </source>
</evidence>
<dbReference type="CDD" id="cd00075">
    <property type="entry name" value="HATPase"/>
    <property type="match status" value="1"/>
</dbReference>
<evidence type="ECO:0000256" key="1">
    <source>
        <dbReference type="ARBA" id="ARBA00000085"/>
    </source>
</evidence>
<dbReference type="InterPro" id="IPR005467">
    <property type="entry name" value="His_kinase_dom"/>
</dbReference>
<feature type="transmembrane region" description="Helical" evidence="8">
    <location>
        <begin position="146"/>
        <end position="170"/>
    </location>
</feature>
<dbReference type="CDD" id="cd00130">
    <property type="entry name" value="PAS"/>
    <property type="match status" value="1"/>
</dbReference>
<dbReference type="InterPro" id="IPR003594">
    <property type="entry name" value="HATPase_dom"/>
</dbReference>
<dbReference type="NCBIfam" id="TIGR00229">
    <property type="entry name" value="sensory_box"/>
    <property type="match status" value="1"/>
</dbReference>
<dbReference type="SMART" id="SM00086">
    <property type="entry name" value="PAC"/>
    <property type="match status" value="1"/>
</dbReference>
<keyword evidence="4" id="KW-0597">Phosphoprotein</keyword>
<dbReference type="PROSITE" id="PS50109">
    <property type="entry name" value="HIS_KIN"/>
    <property type="match status" value="1"/>
</dbReference>
<dbReference type="InterPro" id="IPR000014">
    <property type="entry name" value="PAS"/>
</dbReference>
<dbReference type="InterPro" id="IPR004358">
    <property type="entry name" value="Sig_transdc_His_kin-like_C"/>
</dbReference>
<dbReference type="EC" id="2.7.13.3" evidence="3"/>
<organism evidence="12 13">
    <name type="scientific">Uliginosibacterium aquaticum</name>
    <dbReference type="NCBI Taxonomy" id="2731212"/>
    <lineage>
        <taxon>Bacteria</taxon>
        <taxon>Pseudomonadati</taxon>
        <taxon>Pseudomonadota</taxon>
        <taxon>Betaproteobacteria</taxon>
        <taxon>Rhodocyclales</taxon>
        <taxon>Zoogloeaceae</taxon>
        <taxon>Uliginosibacterium</taxon>
    </lineage>
</organism>
<dbReference type="SMART" id="SM00387">
    <property type="entry name" value="HATPase_c"/>
    <property type="match status" value="1"/>
</dbReference>
<feature type="domain" description="PAC" evidence="10">
    <location>
        <begin position="325"/>
        <end position="378"/>
    </location>
</feature>
<feature type="transmembrane region" description="Helical" evidence="8">
    <location>
        <begin position="16"/>
        <end position="35"/>
    </location>
</feature>
<evidence type="ECO:0000256" key="5">
    <source>
        <dbReference type="ARBA" id="ARBA00022679"/>
    </source>
</evidence>
<dbReference type="RefSeq" id="WP_170021862.1">
    <property type="nucleotide sequence ID" value="NZ_JABCSC020000002.1"/>
</dbReference>
<evidence type="ECO:0000259" key="11">
    <source>
        <dbReference type="PROSITE" id="PS50885"/>
    </source>
</evidence>
<dbReference type="PRINTS" id="PR00344">
    <property type="entry name" value="BCTRLSENSOR"/>
</dbReference>
<dbReference type="Pfam" id="PF08447">
    <property type="entry name" value="PAS_3"/>
    <property type="match status" value="1"/>
</dbReference>
<keyword evidence="8" id="KW-1133">Transmembrane helix</keyword>
<gene>
    <name evidence="12" type="ORF">HJ583_010555</name>
</gene>
<name>A0ABX2IN48_9RHOO</name>
<keyword evidence="8" id="KW-0472">Membrane</keyword>
<dbReference type="Pfam" id="PF02518">
    <property type="entry name" value="HATPase_c"/>
    <property type="match status" value="1"/>
</dbReference>
<evidence type="ECO:0000313" key="13">
    <source>
        <dbReference type="Proteomes" id="UP000778523"/>
    </source>
</evidence>
<keyword evidence="6" id="KW-0418">Kinase</keyword>
<dbReference type="Proteomes" id="UP000778523">
    <property type="component" value="Unassembled WGS sequence"/>
</dbReference>
<comment type="caution">
    <text evidence="12">The sequence shown here is derived from an EMBL/GenBank/DDBJ whole genome shotgun (WGS) entry which is preliminary data.</text>
</comment>
<evidence type="ECO:0000313" key="12">
    <source>
        <dbReference type="EMBL" id="NSL55465.1"/>
    </source>
</evidence>
<keyword evidence="5" id="KW-0808">Transferase</keyword>
<dbReference type="InterPro" id="IPR036890">
    <property type="entry name" value="HATPase_C_sf"/>
</dbReference>
<keyword evidence="7" id="KW-0175">Coiled coil</keyword>
<evidence type="ECO:0000256" key="7">
    <source>
        <dbReference type="SAM" id="Coils"/>
    </source>
</evidence>
<evidence type="ECO:0000259" key="10">
    <source>
        <dbReference type="PROSITE" id="PS50113"/>
    </source>
</evidence>
<dbReference type="InterPro" id="IPR035965">
    <property type="entry name" value="PAS-like_dom_sf"/>
</dbReference>
<dbReference type="SUPFAM" id="SSF55785">
    <property type="entry name" value="PYP-like sensor domain (PAS domain)"/>
    <property type="match status" value="1"/>
</dbReference>
<dbReference type="PROSITE" id="PS50885">
    <property type="entry name" value="HAMP"/>
    <property type="match status" value="1"/>
</dbReference>
<proteinExistence type="predicted"/>
<dbReference type="InterPro" id="IPR001610">
    <property type="entry name" value="PAC"/>
</dbReference>
<dbReference type="Gene3D" id="1.10.287.130">
    <property type="match status" value="1"/>
</dbReference>
<dbReference type="EMBL" id="JABCSC020000002">
    <property type="protein sequence ID" value="NSL55465.1"/>
    <property type="molecule type" value="Genomic_DNA"/>
</dbReference>
<evidence type="ECO:0000256" key="8">
    <source>
        <dbReference type="SAM" id="Phobius"/>
    </source>
</evidence>
<keyword evidence="8" id="KW-0812">Transmembrane</keyword>
<dbReference type="Gene3D" id="2.10.70.100">
    <property type="match status" value="1"/>
</dbReference>
<comment type="subcellular location">
    <subcellularLocation>
        <location evidence="2">Membrane</location>
    </subcellularLocation>
</comment>
<sequence length="676" mass="74740">MRSPHLLARRLFRQLLPAYLLLAAALTALQLFTLYGSTRQAIDGELNYLARAFSPSLGEALWAMDRRQLADLAAGIERSPVVSAIRISDEAGRVLIWAGNLDARQPAGMTPLRVALEHAVPGADAITVGHFELYSSHALVLAQMRYSLLATLLNSFVMAAALWALFYWIIHRELSQPLAAMAEALRHWRKGAAGEMAQPAYPHRDELGSLLAAFAEARSRLDTSLQALATLNTGLENEVGRRTQELSEAKQRLELSLAAGRLGCWEWELDSGRNRFDARWKQMLGYVDTELEESLDTFTALVHRDDLPRLMTAAQALTSGKIEQYRVDMRMRCKSGEYRWIQSCGEVTARSADGTARRLSGTHQDITERKQAEQALLEAHAENARMLSTANASLSQRVAERTRELEAANQSLRETLSRLESTHLQLAQSEKLATLGKLVALFAHDISNPISNSWMASGILDENLASVRRKQAEGTLRQRDLSDFLDTVSEARKLLDRNLERAHELLEGFKDMALDQATSMRRQIMLRSWLEQLGYTLSPMFKGRGTRLEFNIPPDLELDTSPGPLAQVITNLVSNALTHAFPAGNAGDDTQQIRIEAKRDETGCACLQISDNGSGMSPEVQARIFEPFFTTRAGQGGTGLGLDIVRNIVEDTLGGQIEVHSTPGAGSQFHIRLPGA</sequence>
<protein>
    <recommendedName>
        <fullName evidence="3">histidine kinase</fullName>
        <ecNumber evidence="3">2.7.13.3</ecNumber>
    </recommendedName>
</protein>
<dbReference type="Gene3D" id="3.30.565.10">
    <property type="entry name" value="Histidine kinase-like ATPase, C-terminal domain"/>
    <property type="match status" value="1"/>
</dbReference>
<dbReference type="Gene3D" id="3.30.450.20">
    <property type="entry name" value="PAS domain"/>
    <property type="match status" value="1"/>
</dbReference>
<dbReference type="Gene3D" id="6.10.340.10">
    <property type="match status" value="1"/>
</dbReference>
<feature type="domain" description="HAMP" evidence="11">
    <location>
        <begin position="172"/>
        <end position="226"/>
    </location>
</feature>
<dbReference type="InterPro" id="IPR000700">
    <property type="entry name" value="PAS-assoc_C"/>
</dbReference>
<evidence type="ECO:0000256" key="6">
    <source>
        <dbReference type="ARBA" id="ARBA00022777"/>
    </source>
</evidence>
<accession>A0ABX2IN48</accession>
<dbReference type="InterPro" id="IPR013655">
    <property type="entry name" value="PAS_fold_3"/>
</dbReference>
<dbReference type="PANTHER" id="PTHR43065">
    <property type="entry name" value="SENSOR HISTIDINE KINASE"/>
    <property type="match status" value="1"/>
</dbReference>
<dbReference type="PROSITE" id="PS50113">
    <property type="entry name" value="PAC"/>
    <property type="match status" value="1"/>
</dbReference>
<evidence type="ECO:0000259" key="9">
    <source>
        <dbReference type="PROSITE" id="PS50109"/>
    </source>
</evidence>
<comment type="catalytic activity">
    <reaction evidence="1">
        <text>ATP + protein L-histidine = ADP + protein N-phospho-L-histidine.</text>
        <dbReference type="EC" id="2.7.13.3"/>
    </reaction>
</comment>
<evidence type="ECO:0000256" key="4">
    <source>
        <dbReference type="ARBA" id="ARBA00022553"/>
    </source>
</evidence>
<keyword evidence="13" id="KW-1185">Reference proteome</keyword>